<sequence length="595" mass="63773">MCRRARGAFLALCAAAVLAVPTPRAVRPLATPLGRFARTRRLRTLREELSDAVRSQNFALAARLKAERDELRADDPVRELRARLSRAIACEDFAAASELRDELRSAQRRTGPFDSVLFLSPDGLRLWVRGGHLLLDELPEDGLDEAVVLQPDDLAPGSYRLQQPTWSPSGTRVAATLLLPSASSGELVIFDALRGGELARVALPAPPFYYMWSADERYITCLSASAGRLVLLAVELRTGEVLTLARGAPLFYAMARGRADRRLVAHNGGANAVQLLADYGPVAQPVAPAASGPWRTICTPAGGFQSPCWCRWREPSGALGEAIVFAERGRVVAVQPEVRVSAATRRRVLYTGTDEAAASDGSGARVDPPLLLFVVSRCAQAVALLSAAAPSDLLLLSPSTRADRPCLLDVSSNVAPHADHVDLNGALPRGERVSEVSAFWFSPGGRWLLALARTAASAAAASSAGTGAGARGQEARGAPAASGWRWVIFDCEAKAPLGATPRCELTPSLLQQYVPFFTQYAQSVSPFAPDGGAFCFVTDEGGFVATLHPEMSEIAARITITPLPNKPARPEVMWWSGPVTDALDDVDMDLDDRRW</sequence>
<dbReference type="OMA" id="CEMEGEV"/>
<keyword evidence="1" id="KW-0732">Signal</keyword>
<reference evidence="2" key="1">
    <citation type="submission" date="2021-05" db="EMBL/GenBank/DDBJ databases">
        <title>The genome of the haptophyte Pavlova lutheri (Diacronema luteri, Pavlovales) - a model for lipid biosynthesis in eukaryotic algae.</title>
        <authorList>
            <person name="Hulatt C.J."/>
            <person name="Posewitz M.C."/>
        </authorList>
    </citation>
    <scope>NUCLEOTIDE SEQUENCE</scope>
    <source>
        <strain evidence="2">NIVA-4/92</strain>
    </source>
</reference>
<feature type="signal peptide" evidence="1">
    <location>
        <begin position="1"/>
        <end position="19"/>
    </location>
</feature>
<proteinExistence type="predicted"/>
<keyword evidence="3" id="KW-1185">Reference proteome</keyword>
<name>A0A8J6CA40_DIALT</name>
<protein>
    <recommendedName>
        <fullName evidence="4">UVR domain-containing protein</fullName>
    </recommendedName>
</protein>
<evidence type="ECO:0008006" key="4">
    <source>
        <dbReference type="Google" id="ProtNLM"/>
    </source>
</evidence>
<dbReference type="OrthoDB" id="2305498at2759"/>
<evidence type="ECO:0000256" key="1">
    <source>
        <dbReference type="SAM" id="SignalP"/>
    </source>
</evidence>
<dbReference type="AlphaFoldDB" id="A0A8J6CA40"/>
<accession>A0A8J6CA40</accession>
<feature type="chain" id="PRO_5035328278" description="UVR domain-containing protein" evidence="1">
    <location>
        <begin position="20"/>
        <end position="595"/>
    </location>
</feature>
<dbReference type="InterPro" id="IPR011042">
    <property type="entry name" value="6-blade_b-propeller_TolB-like"/>
</dbReference>
<dbReference type="SUPFAM" id="SSF82171">
    <property type="entry name" value="DPP6 N-terminal domain-like"/>
    <property type="match status" value="1"/>
</dbReference>
<dbReference type="Proteomes" id="UP000751190">
    <property type="component" value="Unassembled WGS sequence"/>
</dbReference>
<organism evidence="2 3">
    <name type="scientific">Diacronema lutheri</name>
    <name type="common">Unicellular marine alga</name>
    <name type="synonym">Monochrysis lutheri</name>
    <dbReference type="NCBI Taxonomy" id="2081491"/>
    <lineage>
        <taxon>Eukaryota</taxon>
        <taxon>Haptista</taxon>
        <taxon>Haptophyta</taxon>
        <taxon>Pavlovophyceae</taxon>
        <taxon>Pavlovales</taxon>
        <taxon>Pavlovaceae</taxon>
        <taxon>Diacronema</taxon>
    </lineage>
</organism>
<gene>
    <name evidence="2" type="ORF">KFE25_000498</name>
</gene>
<dbReference type="Gene3D" id="2.120.10.30">
    <property type="entry name" value="TolB, C-terminal domain"/>
    <property type="match status" value="1"/>
</dbReference>
<evidence type="ECO:0000313" key="3">
    <source>
        <dbReference type="Proteomes" id="UP000751190"/>
    </source>
</evidence>
<evidence type="ECO:0000313" key="2">
    <source>
        <dbReference type="EMBL" id="KAG8467182.1"/>
    </source>
</evidence>
<dbReference type="EMBL" id="JAGTXO010000006">
    <property type="protein sequence ID" value="KAG8467182.1"/>
    <property type="molecule type" value="Genomic_DNA"/>
</dbReference>
<comment type="caution">
    <text evidence="2">The sequence shown here is derived from an EMBL/GenBank/DDBJ whole genome shotgun (WGS) entry which is preliminary data.</text>
</comment>